<evidence type="ECO:0000256" key="5">
    <source>
        <dbReference type="ARBA" id="ARBA00022691"/>
    </source>
</evidence>
<dbReference type="Gene3D" id="3.40.50.150">
    <property type="entry name" value="Vaccinia Virus protein VP39"/>
    <property type="match status" value="1"/>
</dbReference>
<evidence type="ECO:0000313" key="9">
    <source>
        <dbReference type="Proteomes" id="UP000596427"/>
    </source>
</evidence>
<accession>A0A974SKE9</accession>
<organism evidence="8 9">
    <name type="scientific">Xanthobacter dioxanivorans</name>
    <dbReference type="NCBI Taxonomy" id="2528964"/>
    <lineage>
        <taxon>Bacteria</taxon>
        <taxon>Pseudomonadati</taxon>
        <taxon>Pseudomonadota</taxon>
        <taxon>Alphaproteobacteria</taxon>
        <taxon>Hyphomicrobiales</taxon>
        <taxon>Xanthobacteraceae</taxon>
        <taxon>Xanthobacter</taxon>
    </lineage>
</organism>
<evidence type="ECO:0000256" key="1">
    <source>
        <dbReference type="ARBA" id="ARBA00000142"/>
    </source>
</evidence>
<dbReference type="KEGG" id="xdi:EZH22_07645"/>
<keyword evidence="3 7" id="KW-0489">Methyltransferase</keyword>
<keyword evidence="5 7" id="KW-0949">S-adenosyl-L-methionine</keyword>
<dbReference type="EC" id="2.1.1.33" evidence="7"/>
<comment type="function">
    <text evidence="2 7">Catalyzes the formation of N(7)-methylguanine at position 46 (m7G46) in tRNA.</text>
</comment>
<dbReference type="PROSITE" id="PS51625">
    <property type="entry name" value="SAM_MT_TRMB"/>
    <property type="match status" value="1"/>
</dbReference>
<feature type="binding site" evidence="7">
    <location>
        <position position="114"/>
    </location>
    <ligand>
        <name>S-adenosyl-L-methionine</name>
        <dbReference type="ChEBI" id="CHEBI:59789"/>
    </ligand>
</feature>
<feature type="binding site" evidence="7">
    <location>
        <position position="136"/>
    </location>
    <ligand>
        <name>S-adenosyl-L-methionine</name>
        <dbReference type="ChEBI" id="CHEBI:59789"/>
    </ligand>
</feature>
<feature type="binding site" evidence="7">
    <location>
        <position position="172"/>
    </location>
    <ligand>
        <name>substrate</name>
    </ligand>
</feature>
<feature type="binding site" evidence="7">
    <location>
        <position position="140"/>
    </location>
    <ligand>
        <name>substrate</name>
    </ligand>
</feature>
<evidence type="ECO:0000256" key="4">
    <source>
        <dbReference type="ARBA" id="ARBA00022679"/>
    </source>
</evidence>
<dbReference type="InterPro" id="IPR003358">
    <property type="entry name" value="tRNA_(Gua-N-7)_MeTrfase_Trmb"/>
</dbReference>
<evidence type="ECO:0000313" key="8">
    <source>
        <dbReference type="EMBL" id="QRG08184.1"/>
    </source>
</evidence>
<dbReference type="GO" id="GO:0043527">
    <property type="term" value="C:tRNA methyltransferase complex"/>
    <property type="evidence" value="ECO:0007669"/>
    <property type="project" value="TreeGrafter"/>
</dbReference>
<reference evidence="8 9" key="1">
    <citation type="submission" date="2020-10" db="EMBL/GenBank/DDBJ databases">
        <title>Degradation of 1,4-Dioxane by Xanthobacter sp. YN2, via a Novel Group-2 Soluble Di-Iron Monooxygenase.</title>
        <authorList>
            <person name="Ma F."/>
            <person name="Wang Y."/>
            <person name="Yang J."/>
            <person name="Guo H."/>
            <person name="Su D."/>
            <person name="Yu L."/>
        </authorList>
    </citation>
    <scope>NUCLEOTIDE SEQUENCE [LARGE SCALE GENOMIC DNA]</scope>
    <source>
        <strain evidence="8 9">YN2</strain>
    </source>
</reference>
<comment type="similarity">
    <text evidence="7">Belongs to the class I-like SAM-binding methyltransferase superfamily. TrmB family.</text>
</comment>
<comment type="pathway">
    <text evidence="7">tRNA modification; N(7)-methylguanine-tRNA biosynthesis.</text>
</comment>
<dbReference type="Pfam" id="PF02390">
    <property type="entry name" value="Methyltransf_4"/>
    <property type="match status" value="1"/>
</dbReference>
<gene>
    <name evidence="7 8" type="primary">trmB</name>
    <name evidence="8" type="ORF">EZH22_07645</name>
</gene>
<name>A0A974SKE9_9HYPH</name>
<dbReference type="RefSeq" id="WP_203195095.1">
    <property type="nucleotide sequence ID" value="NZ_CP063362.1"/>
</dbReference>
<keyword evidence="6 7" id="KW-0819">tRNA processing</keyword>
<dbReference type="SUPFAM" id="SSF53335">
    <property type="entry name" value="S-adenosyl-L-methionine-dependent methyltransferases"/>
    <property type="match status" value="1"/>
</dbReference>
<dbReference type="AlphaFoldDB" id="A0A974SKE9"/>
<feature type="binding site" evidence="7">
    <location>
        <position position="62"/>
    </location>
    <ligand>
        <name>S-adenosyl-L-methionine</name>
        <dbReference type="ChEBI" id="CHEBI:59789"/>
    </ligand>
</feature>
<keyword evidence="4 7" id="KW-0808">Transferase</keyword>
<dbReference type="PANTHER" id="PTHR23417:SF14">
    <property type="entry name" value="PENTACOTRIPEPTIDE-REPEAT REGION OF PRORP DOMAIN-CONTAINING PROTEIN"/>
    <property type="match status" value="1"/>
</dbReference>
<feature type="binding site" evidence="7">
    <location>
        <position position="87"/>
    </location>
    <ligand>
        <name>S-adenosyl-L-methionine</name>
        <dbReference type="ChEBI" id="CHEBI:59789"/>
    </ligand>
</feature>
<evidence type="ECO:0000256" key="2">
    <source>
        <dbReference type="ARBA" id="ARBA00003015"/>
    </source>
</evidence>
<comment type="caution">
    <text evidence="7">Lacks conserved residue(s) required for the propagation of feature annotation.</text>
</comment>
<evidence type="ECO:0000256" key="6">
    <source>
        <dbReference type="ARBA" id="ARBA00022694"/>
    </source>
</evidence>
<keyword evidence="9" id="KW-1185">Reference proteome</keyword>
<evidence type="ECO:0000256" key="7">
    <source>
        <dbReference type="HAMAP-Rule" id="MF_01057"/>
    </source>
</evidence>
<proteinExistence type="inferred from homology"/>
<comment type="catalytic activity">
    <reaction evidence="1 7">
        <text>guanosine(46) in tRNA + S-adenosyl-L-methionine = N(7)-methylguanosine(46) in tRNA + S-adenosyl-L-homocysteine</text>
        <dbReference type="Rhea" id="RHEA:42708"/>
        <dbReference type="Rhea" id="RHEA-COMP:10188"/>
        <dbReference type="Rhea" id="RHEA-COMP:10189"/>
        <dbReference type="ChEBI" id="CHEBI:57856"/>
        <dbReference type="ChEBI" id="CHEBI:59789"/>
        <dbReference type="ChEBI" id="CHEBI:74269"/>
        <dbReference type="ChEBI" id="CHEBI:74480"/>
        <dbReference type="EC" id="2.1.1.33"/>
    </reaction>
</comment>
<protein>
    <recommendedName>
        <fullName evidence="7">tRNA (guanine-N(7)-)-methyltransferase</fullName>
        <ecNumber evidence="7">2.1.1.33</ecNumber>
    </recommendedName>
    <alternativeName>
        <fullName evidence="7">tRNA (guanine(46)-N(7))-methyltransferase</fullName>
    </alternativeName>
    <alternativeName>
        <fullName evidence="7">tRNA(m7G46)-methyltransferase</fullName>
    </alternativeName>
</protein>
<feature type="binding site" evidence="7">
    <location>
        <begin position="210"/>
        <end position="213"/>
    </location>
    <ligand>
        <name>substrate</name>
    </ligand>
</feature>
<dbReference type="InterPro" id="IPR029063">
    <property type="entry name" value="SAM-dependent_MTases_sf"/>
</dbReference>
<dbReference type="HAMAP" id="MF_01057">
    <property type="entry name" value="tRNA_methyltr_TrmB"/>
    <property type="match status" value="1"/>
</dbReference>
<sequence length="236" mass="26623">MHVMTQDEQRHGAFYGRRVGKALRGVQQDAIARLLPTYRLDLKDAAAPRDLFPGPVAGLWLEIGFGGGEHLLAHAIRRPDMGFIGVEPFLNGMARMLVDLEASALSNIRLFDQDAALLLDRLPAGCLDGADLFYPDPWPKRRHWKRRFVRPDNLDRLARAIRPGGSFRFASDVTDYVGWTLAAVRDHGAFHWTAERADDWRRPFPHWPGTRYEAKAVEDGRVPTYLTFARAQAPAA</sequence>
<evidence type="ECO:0000256" key="3">
    <source>
        <dbReference type="ARBA" id="ARBA00022603"/>
    </source>
</evidence>
<dbReference type="GO" id="GO:0008176">
    <property type="term" value="F:tRNA (guanine(46)-N7)-methyltransferase activity"/>
    <property type="evidence" value="ECO:0007669"/>
    <property type="project" value="UniProtKB-UniRule"/>
</dbReference>
<dbReference type="EMBL" id="CP063362">
    <property type="protein sequence ID" value="QRG08184.1"/>
    <property type="molecule type" value="Genomic_DNA"/>
</dbReference>
<dbReference type="InterPro" id="IPR055361">
    <property type="entry name" value="tRNA_methyltr_TrmB_bact"/>
</dbReference>
<dbReference type="PANTHER" id="PTHR23417">
    <property type="entry name" value="3-DEOXY-D-MANNO-OCTULOSONIC-ACID TRANSFERASE/TRNA GUANINE-N 7 - -METHYLTRANSFERASE"/>
    <property type="match status" value="1"/>
</dbReference>
<dbReference type="Proteomes" id="UP000596427">
    <property type="component" value="Chromosome"/>
</dbReference>